<dbReference type="AlphaFoldDB" id="A0A0A9E9C8"/>
<dbReference type="EMBL" id="GBRH01201269">
    <property type="protein sequence ID" value="JAD96626.1"/>
    <property type="molecule type" value="Transcribed_RNA"/>
</dbReference>
<sequence>MRNKIASTRLLNSDRLSCTAPIRGLLRVPPKNDSNLFNFQEELVF</sequence>
<reference evidence="1" key="2">
    <citation type="journal article" date="2015" name="Data Brief">
        <title>Shoot transcriptome of the giant reed, Arundo donax.</title>
        <authorList>
            <person name="Barrero R.A."/>
            <person name="Guerrero F.D."/>
            <person name="Moolhuijzen P."/>
            <person name="Goolsby J.A."/>
            <person name="Tidwell J."/>
            <person name="Bellgard S.E."/>
            <person name="Bellgard M.I."/>
        </authorList>
    </citation>
    <scope>NUCLEOTIDE SEQUENCE</scope>
    <source>
        <tissue evidence="1">Shoot tissue taken approximately 20 cm above the soil surface</tissue>
    </source>
</reference>
<proteinExistence type="predicted"/>
<evidence type="ECO:0000313" key="1">
    <source>
        <dbReference type="EMBL" id="JAD96626.1"/>
    </source>
</evidence>
<protein>
    <submittedName>
        <fullName evidence="1">Uncharacterized protein</fullName>
    </submittedName>
</protein>
<reference evidence="1" key="1">
    <citation type="submission" date="2014-09" db="EMBL/GenBank/DDBJ databases">
        <authorList>
            <person name="Magalhaes I.L.F."/>
            <person name="Oliveira U."/>
            <person name="Santos F.R."/>
            <person name="Vidigal T.H.D.A."/>
            <person name="Brescovit A.D."/>
            <person name="Santos A.J."/>
        </authorList>
    </citation>
    <scope>NUCLEOTIDE SEQUENCE</scope>
    <source>
        <tissue evidence="1">Shoot tissue taken approximately 20 cm above the soil surface</tissue>
    </source>
</reference>
<accession>A0A0A9E9C8</accession>
<name>A0A0A9E9C8_ARUDO</name>
<organism evidence="1">
    <name type="scientific">Arundo donax</name>
    <name type="common">Giant reed</name>
    <name type="synonym">Donax arundinaceus</name>
    <dbReference type="NCBI Taxonomy" id="35708"/>
    <lineage>
        <taxon>Eukaryota</taxon>
        <taxon>Viridiplantae</taxon>
        <taxon>Streptophyta</taxon>
        <taxon>Embryophyta</taxon>
        <taxon>Tracheophyta</taxon>
        <taxon>Spermatophyta</taxon>
        <taxon>Magnoliopsida</taxon>
        <taxon>Liliopsida</taxon>
        <taxon>Poales</taxon>
        <taxon>Poaceae</taxon>
        <taxon>PACMAD clade</taxon>
        <taxon>Arundinoideae</taxon>
        <taxon>Arundineae</taxon>
        <taxon>Arundo</taxon>
    </lineage>
</organism>